<evidence type="ECO:0000313" key="3">
    <source>
        <dbReference type="Proteomes" id="UP000009236"/>
    </source>
</evidence>
<dbReference type="eggNOG" id="ENOG5032UDI">
    <property type="taxonomic scope" value="Bacteria"/>
</dbReference>
<dbReference type="HOGENOM" id="CLU_083577_0_0_11"/>
<feature type="transmembrane region" description="Helical" evidence="1">
    <location>
        <begin position="189"/>
        <end position="209"/>
    </location>
</feature>
<keyword evidence="3" id="KW-1185">Reference proteome</keyword>
<dbReference type="EMBL" id="CP002810">
    <property type="protein sequence ID" value="AEG45395.1"/>
    <property type="molecule type" value="Genomic_DNA"/>
</dbReference>
<accession>F6FUG8</accession>
<organism evidence="3">
    <name type="scientific">Isoptericola variabilis (strain 225)</name>
    <dbReference type="NCBI Taxonomy" id="743718"/>
    <lineage>
        <taxon>Bacteria</taxon>
        <taxon>Bacillati</taxon>
        <taxon>Actinomycetota</taxon>
        <taxon>Actinomycetes</taxon>
        <taxon>Micrococcales</taxon>
        <taxon>Promicromonosporaceae</taxon>
        <taxon>Isoptericola</taxon>
    </lineage>
</organism>
<feature type="transmembrane region" description="Helical" evidence="1">
    <location>
        <begin position="78"/>
        <end position="99"/>
    </location>
</feature>
<feature type="transmembrane region" description="Helical" evidence="1">
    <location>
        <begin position="163"/>
        <end position="183"/>
    </location>
</feature>
<keyword evidence="1" id="KW-0812">Transmembrane</keyword>
<protein>
    <submittedName>
        <fullName evidence="2">Uncharacterized protein</fullName>
    </submittedName>
</protein>
<dbReference type="STRING" id="743718.Isova_2693"/>
<keyword evidence="1" id="KW-0472">Membrane</keyword>
<feature type="transmembrane region" description="Helical" evidence="1">
    <location>
        <begin position="221"/>
        <end position="244"/>
    </location>
</feature>
<feature type="transmembrane region" description="Helical" evidence="1">
    <location>
        <begin position="12"/>
        <end position="41"/>
    </location>
</feature>
<proteinExistence type="predicted"/>
<dbReference type="KEGG" id="iva:Isova_2693"/>
<dbReference type="Proteomes" id="UP000009236">
    <property type="component" value="Chromosome"/>
</dbReference>
<evidence type="ECO:0000256" key="1">
    <source>
        <dbReference type="SAM" id="Phobius"/>
    </source>
</evidence>
<feature type="transmembrane region" description="Helical" evidence="1">
    <location>
        <begin position="111"/>
        <end position="130"/>
    </location>
</feature>
<evidence type="ECO:0000313" key="2">
    <source>
        <dbReference type="EMBL" id="AEG45395.1"/>
    </source>
</evidence>
<feature type="transmembrane region" description="Helical" evidence="1">
    <location>
        <begin position="53"/>
        <end position="72"/>
    </location>
</feature>
<name>F6FUG8_ISOV2</name>
<dbReference type="RefSeq" id="WP_013839786.1">
    <property type="nucleotide sequence ID" value="NC_015588.1"/>
</dbReference>
<dbReference type="AlphaFoldDB" id="F6FUG8"/>
<keyword evidence="1" id="KW-1133">Transmembrane helix</keyword>
<gene>
    <name evidence="2" type="ordered locus">Isova_2693</name>
</gene>
<sequence length="245" mass="23733">MTLTSRAVTTAVLSAVVAVTAILGTLELAAASALLVLLLAVGWSPLLRLPSKGGPALVLALTGLGAVGVAWATEGEPVLRHLPLVVAMGLVLAFVAEMLRGGGRLRLVESVSGTVTGVVAAVACAGWVAAGRSEAGEALVVTSAVGLALASGVSALRFAGGWLGSLAGVGLAGAAGAGAGAVVPEIDPLTGLLAGLVSGLVVAALRLLFERQPALARRRAGLSAAALPVAVGGVLIFAVGRVVVG</sequence>
<feature type="transmembrane region" description="Helical" evidence="1">
    <location>
        <begin position="136"/>
        <end position="156"/>
    </location>
</feature>
<reference evidence="2 3" key="1">
    <citation type="submission" date="2011-05" db="EMBL/GenBank/DDBJ databases">
        <title>Complete sequence of Isoptericola variabilis 225.</title>
        <authorList>
            <consortium name="US DOE Joint Genome Institute"/>
            <person name="Lucas S."/>
            <person name="Han J."/>
            <person name="Lapidus A."/>
            <person name="Cheng J.-F."/>
            <person name="Goodwin L."/>
            <person name="Pitluck S."/>
            <person name="Peters L."/>
            <person name="Mikhailova N."/>
            <person name="Zeytun A."/>
            <person name="Han C."/>
            <person name="Tapia R."/>
            <person name="Land M."/>
            <person name="Hauser L."/>
            <person name="Kyrpides N."/>
            <person name="Ivanova N."/>
            <person name="Pagani I."/>
            <person name="Siebers A."/>
            <person name="Allgaier M."/>
            <person name="Thelen M."/>
            <person name="Hugenholtz P."/>
            <person name="Gladden J."/>
            <person name="Woyke T."/>
        </authorList>
    </citation>
    <scope>NUCLEOTIDE SEQUENCE [LARGE SCALE GENOMIC DNA]</scope>
    <source>
        <strain evidence="3">225</strain>
    </source>
</reference>